<keyword evidence="3" id="KW-0411">Iron-sulfur</keyword>
<dbReference type="SUPFAM" id="SSF54862">
    <property type="entry name" value="4Fe-4S ferredoxins"/>
    <property type="match status" value="1"/>
</dbReference>
<proteinExistence type="predicted"/>
<accession>A0ABS4LVJ8</accession>
<reference evidence="4 5" key="1">
    <citation type="submission" date="2021-03" db="EMBL/GenBank/DDBJ databases">
        <title>Genomic Encyclopedia of Type Strains, Phase IV (KMG-IV): sequencing the most valuable type-strain genomes for metagenomic binning, comparative biology and taxonomic classification.</title>
        <authorList>
            <person name="Goeker M."/>
        </authorList>
    </citation>
    <scope>NUCLEOTIDE SEQUENCE [LARGE SCALE GENOMIC DNA]</scope>
    <source>
        <strain evidence="4 5">DSM 40499</strain>
    </source>
</reference>
<gene>
    <name evidence="4" type="ORF">J2Z21_004398</name>
</gene>
<name>A0ABS4LVJ8_9ACTN</name>
<organism evidence="4 5">
    <name type="scientific">Streptomyces griseochromogenes</name>
    <dbReference type="NCBI Taxonomy" id="68214"/>
    <lineage>
        <taxon>Bacteria</taxon>
        <taxon>Bacillati</taxon>
        <taxon>Actinomycetota</taxon>
        <taxon>Actinomycetes</taxon>
        <taxon>Kitasatosporales</taxon>
        <taxon>Streptomycetaceae</taxon>
        <taxon>Streptomyces</taxon>
    </lineage>
</organism>
<evidence type="ECO:0000313" key="5">
    <source>
        <dbReference type="Proteomes" id="UP001519309"/>
    </source>
</evidence>
<evidence type="ECO:0000313" key="4">
    <source>
        <dbReference type="EMBL" id="MBP2051427.1"/>
    </source>
</evidence>
<comment type="caution">
    <text evidence="4">The sequence shown here is derived from an EMBL/GenBank/DDBJ whole genome shotgun (WGS) entry which is preliminary data.</text>
</comment>
<keyword evidence="5" id="KW-1185">Reference proteome</keyword>
<dbReference type="Gene3D" id="3.30.70.20">
    <property type="match status" value="1"/>
</dbReference>
<keyword evidence="2" id="KW-0408">Iron</keyword>
<sequence length="139" mass="15061">MNSFVIFCTSSHTPYAKGAPTRKLLASSVDLSTTPRAAEWIKEYEAKPDRFGPGAARLNEEPNVDNELYVRDYDKCALCYKCVDACGDQWQNTFAISVAGRGFDARIAGHLGRGAADGDDHGVRVLRSGLQPHAPCAGQ</sequence>
<evidence type="ECO:0000256" key="2">
    <source>
        <dbReference type="ARBA" id="ARBA00023004"/>
    </source>
</evidence>
<keyword evidence="1" id="KW-0479">Metal-binding</keyword>
<dbReference type="EMBL" id="JAGGLP010000008">
    <property type="protein sequence ID" value="MBP2051427.1"/>
    <property type="molecule type" value="Genomic_DNA"/>
</dbReference>
<evidence type="ECO:0000256" key="1">
    <source>
        <dbReference type="ARBA" id="ARBA00022723"/>
    </source>
</evidence>
<dbReference type="Proteomes" id="UP001519309">
    <property type="component" value="Unassembled WGS sequence"/>
</dbReference>
<dbReference type="PROSITE" id="PS00198">
    <property type="entry name" value="4FE4S_FER_1"/>
    <property type="match status" value="1"/>
</dbReference>
<evidence type="ECO:0000256" key="3">
    <source>
        <dbReference type="ARBA" id="ARBA00023014"/>
    </source>
</evidence>
<dbReference type="InterPro" id="IPR017900">
    <property type="entry name" value="4Fe4S_Fe_S_CS"/>
</dbReference>
<protein>
    <submittedName>
        <fullName evidence="4">NAD-dependent dihydropyrimidine dehydrogenase PreA subunit</fullName>
    </submittedName>
</protein>